<sequence length="507" mass="55422">MKKIFILLTGILLTGLISSCDKGYDELNTNKIAVTTLNPAFLLNDAIIQASFPAGTMVYEMGIVQHLVTPNSGVLAGANFNQDNRSVTQEIWQRYFRTVVRNTAAIIEATANDPSRSNLLQMARIWRAHAFMVLTDTYGDVPYTDAGKGFIDQVVSPRYDAQEVIYKDIIKELTEASAALDAAKTRENTDVLYGGDVVKWQRLGYSLLLRAGMRLTKIDPGLAQQTAQRAFQGGLMQANADNAVVRHNANYVNGLGNTLNATEANNIYLSAPFVNHLKNTNDPRLRSIAVRYVGASSGPQQVAARANTDPAVQIGMPLGYDNGSISGPVQASGLASFYDYSQLDRTRLAKLQSPMFLVTYAQTQLLLAEAVHRGWIQGSAATSYANGIRAHMEQMALYDANSAIGSAAIEAYVAANPLDASKALEQINTQYWIASLMNGPETFANFRRSGYPALTPNPFPGKAIKGAFIRRLTYPNSELSVNKANFDEAVARMGADDLDTRVWWDRP</sequence>
<protein>
    <submittedName>
        <fullName evidence="1">Putative kinase</fullName>
    </submittedName>
</protein>
<dbReference type="RefSeq" id="WP_184172552.1">
    <property type="nucleotide sequence ID" value="NZ_JACHGF010000002.1"/>
</dbReference>
<dbReference type="Proteomes" id="UP000557307">
    <property type="component" value="Unassembled WGS sequence"/>
</dbReference>
<dbReference type="InterPro" id="IPR041662">
    <property type="entry name" value="SusD-like_2"/>
</dbReference>
<name>A0A840TNE9_9BACT</name>
<gene>
    <name evidence="1" type="ORF">HNQ92_001413</name>
</gene>
<dbReference type="GO" id="GO:0016301">
    <property type="term" value="F:kinase activity"/>
    <property type="evidence" value="ECO:0007669"/>
    <property type="project" value="UniProtKB-KW"/>
</dbReference>
<keyword evidence="1" id="KW-0808">Transferase</keyword>
<keyword evidence="2" id="KW-1185">Reference proteome</keyword>
<proteinExistence type="predicted"/>
<dbReference type="Gene3D" id="1.25.40.390">
    <property type="match status" value="1"/>
</dbReference>
<accession>A0A840TNE9</accession>
<keyword evidence="1" id="KW-0418">Kinase</keyword>
<dbReference type="SUPFAM" id="SSF48452">
    <property type="entry name" value="TPR-like"/>
    <property type="match status" value="1"/>
</dbReference>
<organism evidence="1 2">
    <name type="scientific">Rhabdobacter roseus</name>
    <dbReference type="NCBI Taxonomy" id="1655419"/>
    <lineage>
        <taxon>Bacteria</taxon>
        <taxon>Pseudomonadati</taxon>
        <taxon>Bacteroidota</taxon>
        <taxon>Cytophagia</taxon>
        <taxon>Cytophagales</taxon>
        <taxon>Cytophagaceae</taxon>
        <taxon>Rhabdobacter</taxon>
    </lineage>
</organism>
<dbReference type="PROSITE" id="PS51257">
    <property type="entry name" value="PROKAR_LIPOPROTEIN"/>
    <property type="match status" value="1"/>
</dbReference>
<comment type="caution">
    <text evidence="1">The sequence shown here is derived from an EMBL/GenBank/DDBJ whole genome shotgun (WGS) entry which is preliminary data.</text>
</comment>
<dbReference type="AlphaFoldDB" id="A0A840TNE9"/>
<dbReference type="InterPro" id="IPR011990">
    <property type="entry name" value="TPR-like_helical_dom_sf"/>
</dbReference>
<dbReference type="Pfam" id="PF12771">
    <property type="entry name" value="SusD-like_2"/>
    <property type="match status" value="1"/>
</dbReference>
<reference evidence="1 2" key="1">
    <citation type="submission" date="2020-08" db="EMBL/GenBank/DDBJ databases">
        <title>Genomic Encyclopedia of Type Strains, Phase IV (KMG-IV): sequencing the most valuable type-strain genomes for metagenomic binning, comparative biology and taxonomic classification.</title>
        <authorList>
            <person name="Goeker M."/>
        </authorList>
    </citation>
    <scope>NUCLEOTIDE SEQUENCE [LARGE SCALE GENOMIC DNA]</scope>
    <source>
        <strain evidence="1 2">DSM 105074</strain>
    </source>
</reference>
<evidence type="ECO:0000313" key="2">
    <source>
        <dbReference type="Proteomes" id="UP000557307"/>
    </source>
</evidence>
<evidence type="ECO:0000313" key="1">
    <source>
        <dbReference type="EMBL" id="MBB5283287.1"/>
    </source>
</evidence>
<dbReference type="EMBL" id="JACHGF010000002">
    <property type="protein sequence ID" value="MBB5283287.1"/>
    <property type="molecule type" value="Genomic_DNA"/>
</dbReference>